<dbReference type="AlphaFoldDB" id="A0A4Q7N508"/>
<proteinExistence type="predicted"/>
<dbReference type="RefSeq" id="WP_130540417.1">
    <property type="nucleotide sequence ID" value="NZ_CP042431.1"/>
</dbReference>
<evidence type="ECO:0000313" key="2">
    <source>
        <dbReference type="EMBL" id="RZS76099.1"/>
    </source>
</evidence>
<sequence length="227" mass="26269">MSYYKFKLAVDTIETGRIFPQVQKMTAGYDFDASNSVYAISRETEKLPEYEPNLNHFSLHGRAKLTDILSVSVIHGGFLISEKFKTLLEKFTLPTHKFYPAKVQTKKQFLDYYWLHIICNLSDYVDYPKSTFFVYYNFSKNLGYVDVLSKNELIIKEEKLKSDNPGKTVAIWAEKIYLNSSLNTRFDLFKIGTINSDYFISESLRQSIHEAKITGCDISEANNLIVQ</sequence>
<feature type="domain" description="Immunity MXAN-0049 protein" evidence="1">
    <location>
        <begin position="41"/>
        <end position="161"/>
    </location>
</feature>
<name>A0A4Q7N508_9BACT</name>
<evidence type="ECO:0000313" key="3">
    <source>
        <dbReference type="Proteomes" id="UP000293874"/>
    </source>
</evidence>
<dbReference type="EMBL" id="SGXA01000001">
    <property type="protein sequence ID" value="RZS76099.1"/>
    <property type="molecule type" value="Genomic_DNA"/>
</dbReference>
<reference evidence="2 3" key="1">
    <citation type="submission" date="2019-02" db="EMBL/GenBank/DDBJ databases">
        <title>Genomic Encyclopedia of Type Strains, Phase IV (KMG-IV): sequencing the most valuable type-strain genomes for metagenomic binning, comparative biology and taxonomic classification.</title>
        <authorList>
            <person name="Goeker M."/>
        </authorList>
    </citation>
    <scope>NUCLEOTIDE SEQUENCE [LARGE SCALE GENOMIC DNA]</scope>
    <source>
        <strain evidence="2 3">DSM 18116</strain>
    </source>
</reference>
<protein>
    <recommendedName>
        <fullName evidence="1">Immunity MXAN-0049 protein domain-containing protein</fullName>
    </recommendedName>
</protein>
<dbReference type="OrthoDB" id="1338734at2"/>
<organism evidence="2 3">
    <name type="scientific">Pseudobacter ginsenosidimutans</name>
    <dbReference type="NCBI Taxonomy" id="661488"/>
    <lineage>
        <taxon>Bacteria</taxon>
        <taxon>Pseudomonadati</taxon>
        <taxon>Bacteroidota</taxon>
        <taxon>Chitinophagia</taxon>
        <taxon>Chitinophagales</taxon>
        <taxon>Chitinophagaceae</taxon>
        <taxon>Pseudobacter</taxon>
    </lineage>
</organism>
<gene>
    <name evidence="2" type="ORF">EV199_1977</name>
</gene>
<dbReference type="Pfam" id="PF07791">
    <property type="entry name" value="Imm11"/>
    <property type="match status" value="1"/>
</dbReference>
<comment type="caution">
    <text evidence="2">The sequence shown here is derived from an EMBL/GenBank/DDBJ whole genome shotgun (WGS) entry which is preliminary data.</text>
</comment>
<dbReference type="Proteomes" id="UP000293874">
    <property type="component" value="Unassembled WGS sequence"/>
</dbReference>
<accession>A0A4Q7N508</accession>
<evidence type="ECO:0000259" key="1">
    <source>
        <dbReference type="Pfam" id="PF07791"/>
    </source>
</evidence>
<keyword evidence="3" id="KW-1185">Reference proteome</keyword>
<dbReference type="InterPro" id="IPR012433">
    <property type="entry name" value="Imm11"/>
</dbReference>